<comment type="function">
    <text evidence="10">Transport of phosphate groups from the cytosol to the mitochondrial matrix.</text>
</comment>
<dbReference type="GO" id="GO:0005743">
    <property type="term" value="C:mitochondrial inner membrane"/>
    <property type="evidence" value="ECO:0007669"/>
    <property type="project" value="UniProtKB-SubCell"/>
</dbReference>
<evidence type="ECO:0000256" key="8">
    <source>
        <dbReference type="ARBA" id="ARBA00023128"/>
    </source>
</evidence>
<keyword evidence="5" id="KW-0677">Repeat</keyword>
<evidence type="ECO:0000256" key="2">
    <source>
        <dbReference type="ARBA" id="ARBA00006375"/>
    </source>
</evidence>
<dbReference type="InterPro" id="IPR018108">
    <property type="entry name" value="MCP_transmembrane"/>
</dbReference>
<dbReference type="GO" id="GO:0035434">
    <property type="term" value="P:copper ion transmembrane transport"/>
    <property type="evidence" value="ECO:0007669"/>
    <property type="project" value="UniProtKB-ARBA"/>
</dbReference>
<evidence type="ECO:0000256" key="6">
    <source>
        <dbReference type="ARBA" id="ARBA00022792"/>
    </source>
</evidence>
<evidence type="ECO:0000256" key="4">
    <source>
        <dbReference type="ARBA" id="ARBA00022692"/>
    </source>
</evidence>
<keyword evidence="4 11" id="KW-0812">Transmembrane</keyword>
<comment type="similarity">
    <text evidence="2 12">Belongs to the mitochondrial carrier (TC 2.A.29) family.</text>
</comment>
<dbReference type="RefSeq" id="XP_024663383.1">
    <property type="nucleotide sequence ID" value="XM_024807615.1"/>
</dbReference>
<keyword evidence="9 11" id="KW-0472">Membrane</keyword>
<comment type="subcellular location">
    <subcellularLocation>
        <location evidence="1">Mitochondrion inner membrane</location>
        <topology evidence="1">Multi-pass membrane protein</topology>
    </subcellularLocation>
</comment>
<dbReference type="Pfam" id="PF00153">
    <property type="entry name" value="Mito_carr"/>
    <property type="match status" value="3"/>
</dbReference>
<organism evidence="13 14">
    <name type="scientific">Wickerhamiella sorbophila</name>
    <dbReference type="NCBI Taxonomy" id="45607"/>
    <lineage>
        <taxon>Eukaryota</taxon>
        <taxon>Fungi</taxon>
        <taxon>Dikarya</taxon>
        <taxon>Ascomycota</taxon>
        <taxon>Saccharomycotina</taxon>
        <taxon>Dipodascomycetes</taxon>
        <taxon>Dipodascales</taxon>
        <taxon>Trichomonascaceae</taxon>
        <taxon>Wickerhamiella</taxon>
    </lineage>
</organism>
<sequence>MVFFPTASQLQASFNPNGARYWVKAPSVEEAKDKTVSALKKAEQVVAADVAKIVKPNHSIPLYSSEYYKYCTLGGILACGPTHASVTPLDLVKCRLQVDPKLYRGNMDGWRTIIRTEGASAIFTGFGATLIGYSLQGAGKYGLYEYFKKKYSDLVGEANAIKYKTGVYLIASASAEFFADLMLCPYEMIKVKTQTTMPPFAKGPFDGFSKYVASEGYAGLYKGLVPLWARQIPYTMVKFATFENTVLAIYSLLPKKKEEYSLIAQTGVSFLGGYIAGVFCAIVSHPADVMVSKINKEKLPTEGTGECLSRIYAKIGFSGLWTGLGTRIIMVGTLTGLQWLIYDSFKAYVGLPTAGSAPPAEQK</sequence>
<keyword evidence="3 12" id="KW-0813">Transport</keyword>
<dbReference type="PANTHER" id="PTHR45671">
    <property type="entry name" value="SOLUTE CARRIER FAMILY 25 (MITOCHONDRIAL CARRIER PHOSPHATE CARRIER), MEMBER 3, LIKE-RELATED-RELATED"/>
    <property type="match status" value="1"/>
</dbReference>
<dbReference type="Gene3D" id="1.50.40.10">
    <property type="entry name" value="Mitochondrial carrier domain"/>
    <property type="match status" value="1"/>
</dbReference>
<dbReference type="GeneID" id="36514806"/>
<dbReference type="PANTHER" id="PTHR45671:SF10">
    <property type="entry name" value="SOLUTE CARRIER FAMILY 25 MEMBER 3"/>
    <property type="match status" value="1"/>
</dbReference>
<dbReference type="GO" id="GO:0005315">
    <property type="term" value="F:phosphate transmembrane transporter activity"/>
    <property type="evidence" value="ECO:0007669"/>
    <property type="project" value="InterPro"/>
</dbReference>
<evidence type="ECO:0000256" key="3">
    <source>
        <dbReference type="ARBA" id="ARBA00022448"/>
    </source>
</evidence>
<keyword evidence="14" id="KW-1185">Reference proteome</keyword>
<accession>A0A2T0FEP6</accession>
<evidence type="ECO:0000256" key="1">
    <source>
        <dbReference type="ARBA" id="ARBA00004448"/>
    </source>
</evidence>
<comment type="caution">
    <text evidence="13">The sequence shown here is derived from an EMBL/GenBank/DDBJ whole genome shotgun (WGS) entry which is preliminary data.</text>
</comment>
<dbReference type="AlphaFoldDB" id="A0A2T0FEP6"/>
<evidence type="ECO:0000256" key="11">
    <source>
        <dbReference type="PROSITE-ProRule" id="PRU00282"/>
    </source>
</evidence>
<dbReference type="EMBL" id="NDIQ01000001">
    <property type="protein sequence ID" value="PRT53437.1"/>
    <property type="molecule type" value="Genomic_DNA"/>
</dbReference>
<keyword evidence="8" id="KW-0496">Mitochondrion</keyword>
<feature type="repeat" description="Solcar" evidence="11">
    <location>
        <begin position="66"/>
        <end position="150"/>
    </location>
</feature>
<proteinExistence type="inferred from homology"/>
<dbReference type="PROSITE" id="PS50920">
    <property type="entry name" value="SOLCAR"/>
    <property type="match status" value="3"/>
</dbReference>
<dbReference type="FunFam" id="1.50.40.10:FF:000131">
    <property type="entry name" value="Mitochondrial phosphate carrier protein 2"/>
    <property type="match status" value="1"/>
</dbReference>
<evidence type="ECO:0000313" key="14">
    <source>
        <dbReference type="Proteomes" id="UP000238350"/>
    </source>
</evidence>
<evidence type="ECO:0000256" key="12">
    <source>
        <dbReference type="RuleBase" id="RU000488"/>
    </source>
</evidence>
<feature type="repeat" description="Solcar" evidence="11">
    <location>
        <begin position="264"/>
        <end position="348"/>
    </location>
</feature>
<dbReference type="SUPFAM" id="SSF103506">
    <property type="entry name" value="Mitochondrial carrier"/>
    <property type="match status" value="1"/>
</dbReference>
<protein>
    <submittedName>
        <fullName evidence="13">Mitochondrial phosphate carrier protein 2</fullName>
    </submittedName>
</protein>
<evidence type="ECO:0000256" key="10">
    <source>
        <dbReference type="ARBA" id="ARBA00054508"/>
    </source>
</evidence>
<dbReference type="InterPro" id="IPR023395">
    <property type="entry name" value="MCP_dom_sf"/>
</dbReference>
<dbReference type="FunFam" id="1.50.40.10:FF:000076">
    <property type="entry name" value="Mitochondrial phosphate carrier protein 2"/>
    <property type="match status" value="1"/>
</dbReference>
<dbReference type="Proteomes" id="UP000238350">
    <property type="component" value="Unassembled WGS sequence"/>
</dbReference>
<evidence type="ECO:0000256" key="5">
    <source>
        <dbReference type="ARBA" id="ARBA00022737"/>
    </source>
</evidence>
<dbReference type="GO" id="GO:1990547">
    <property type="term" value="P:mitochondrial phosphate ion transmembrane transport"/>
    <property type="evidence" value="ECO:0007669"/>
    <property type="project" value="InterPro"/>
</dbReference>
<evidence type="ECO:0000313" key="13">
    <source>
        <dbReference type="EMBL" id="PRT53437.1"/>
    </source>
</evidence>
<dbReference type="OrthoDB" id="427452at2759"/>
<keyword evidence="6" id="KW-0999">Mitochondrion inner membrane</keyword>
<evidence type="ECO:0000256" key="9">
    <source>
        <dbReference type="ARBA" id="ARBA00023136"/>
    </source>
</evidence>
<gene>
    <name evidence="13" type="ORF">B9G98_01057</name>
</gene>
<dbReference type="InterPro" id="IPR044677">
    <property type="entry name" value="SLC25A3/Pic2/Mir1-like"/>
</dbReference>
<keyword evidence="7" id="KW-1133">Transmembrane helix</keyword>
<evidence type="ECO:0000256" key="7">
    <source>
        <dbReference type="ARBA" id="ARBA00022989"/>
    </source>
</evidence>
<feature type="repeat" description="Solcar" evidence="11">
    <location>
        <begin position="163"/>
        <end position="248"/>
    </location>
</feature>
<name>A0A2T0FEP6_9ASCO</name>
<reference evidence="13 14" key="1">
    <citation type="submission" date="2017-04" db="EMBL/GenBank/DDBJ databases">
        <title>Genome sequencing of [Candida] sorbophila.</title>
        <authorList>
            <person name="Ahn J.O."/>
        </authorList>
    </citation>
    <scope>NUCLEOTIDE SEQUENCE [LARGE SCALE GENOMIC DNA]</scope>
    <source>
        <strain evidence="13 14">DS02</strain>
    </source>
</reference>
<dbReference type="STRING" id="45607.A0A2T0FEP6"/>